<dbReference type="AlphaFoldDB" id="A0A1S8X9G2"/>
<accession>A0A1S8X9G2</accession>
<evidence type="ECO:0000313" key="1">
    <source>
        <dbReference type="EMBL" id="OON23385.1"/>
    </source>
</evidence>
<feature type="non-terminal residue" evidence="1">
    <location>
        <position position="1"/>
    </location>
</feature>
<name>A0A1S8X9G2_OPIVI</name>
<dbReference type="Proteomes" id="UP000243686">
    <property type="component" value="Unassembled WGS sequence"/>
</dbReference>
<organism evidence="1 2">
    <name type="scientific">Opisthorchis viverrini</name>
    <name type="common">Southeast Asian liver fluke</name>
    <dbReference type="NCBI Taxonomy" id="6198"/>
    <lineage>
        <taxon>Eukaryota</taxon>
        <taxon>Metazoa</taxon>
        <taxon>Spiralia</taxon>
        <taxon>Lophotrochozoa</taxon>
        <taxon>Platyhelminthes</taxon>
        <taxon>Trematoda</taxon>
        <taxon>Digenea</taxon>
        <taxon>Opisthorchiida</taxon>
        <taxon>Opisthorchiata</taxon>
        <taxon>Opisthorchiidae</taxon>
        <taxon>Opisthorchis</taxon>
    </lineage>
</organism>
<evidence type="ECO:0000313" key="2">
    <source>
        <dbReference type="Proteomes" id="UP000243686"/>
    </source>
</evidence>
<feature type="non-terminal residue" evidence="1">
    <location>
        <position position="152"/>
    </location>
</feature>
<proteinExistence type="predicted"/>
<gene>
    <name evidence="1" type="ORF">X801_00707</name>
</gene>
<dbReference type="EMBL" id="KV891554">
    <property type="protein sequence ID" value="OON23385.1"/>
    <property type="molecule type" value="Genomic_DNA"/>
</dbReference>
<keyword evidence="2" id="KW-1185">Reference proteome</keyword>
<reference evidence="1 2" key="1">
    <citation type="submission" date="2015-03" db="EMBL/GenBank/DDBJ databases">
        <title>Draft genome of the nematode, Opisthorchis viverrini.</title>
        <authorList>
            <person name="Mitreva M."/>
        </authorList>
    </citation>
    <scope>NUCLEOTIDE SEQUENCE [LARGE SCALE GENOMIC DNA]</scope>
    <source>
        <strain evidence="1">Khon Kaen</strain>
    </source>
</reference>
<protein>
    <submittedName>
        <fullName evidence="1">Uncharacterized protein</fullName>
    </submittedName>
</protein>
<sequence length="152" mass="17606">TLLYYGLLKISDAVVNIKPKTPTNAHDQDGAPTYAASYRFSVTTLIQALEQLNIRDFVWYLMPVDFRSTSPTWKISFDYLSLAKFFKLKKKTMIQAKLKEVIQTLAQERDFEYTLEVLGMPLYNFIRPHVFRTITYCGILHARKQATSSLKV</sequence>